<reference evidence="2" key="1">
    <citation type="submission" date="2016-10" db="EMBL/GenBank/DDBJ databases">
        <authorList>
            <person name="Varghese N."/>
            <person name="Submissions S."/>
        </authorList>
    </citation>
    <scope>NUCLEOTIDE SEQUENCE [LARGE SCALE GENOMIC DNA]</scope>
    <source>
        <strain evidence="2">Nm76</strain>
    </source>
</reference>
<accession>A0A1H8RN59</accession>
<keyword evidence="2" id="KW-1185">Reference proteome</keyword>
<organism evidence="1 2">
    <name type="scientific">Nitrosomonas oligotropha</name>
    <dbReference type="NCBI Taxonomy" id="42354"/>
    <lineage>
        <taxon>Bacteria</taxon>
        <taxon>Pseudomonadati</taxon>
        <taxon>Pseudomonadota</taxon>
        <taxon>Betaproteobacteria</taxon>
        <taxon>Nitrosomonadales</taxon>
        <taxon>Nitrosomonadaceae</taxon>
        <taxon>Nitrosomonas</taxon>
    </lineage>
</organism>
<proteinExistence type="predicted"/>
<evidence type="ECO:0000313" key="2">
    <source>
        <dbReference type="Proteomes" id="UP000198814"/>
    </source>
</evidence>
<gene>
    <name evidence="1" type="ORF">SAMN05216333_11512</name>
</gene>
<dbReference type="Proteomes" id="UP000198814">
    <property type="component" value="Unassembled WGS sequence"/>
</dbReference>
<dbReference type="STRING" id="42354.SAMN05216333_11512"/>
<dbReference type="EMBL" id="FODO01000015">
    <property type="protein sequence ID" value="SEO67628.1"/>
    <property type="molecule type" value="Genomic_DNA"/>
</dbReference>
<protein>
    <submittedName>
        <fullName evidence="1">Uncharacterized protein</fullName>
    </submittedName>
</protein>
<name>A0A1H8RN59_9PROT</name>
<dbReference type="AlphaFoldDB" id="A0A1H8RN59"/>
<sequence length="153" mass="17188">MKSLSIGSPFLNYIQTRNRSQSTQAESTLTMTQRGMLVLKEFAPRGFLEATKQGLLSSPTVVIYHSVETWAGFVAKTTFSTQDGHGRLKNVIEFCYLEAYQLSMPEKLGMQLAKATHQAREYRVSTLPLTLQRVRNLKPEPSFDGLQADLFPA</sequence>
<evidence type="ECO:0000313" key="1">
    <source>
        <dbReference type="EMBL" id="SEO67628.1"/>
    </source>
</evidence>